<dbReference type="Proteomes" id="UP000007879">
    <property type="component" value="Unassembled WGS sequence"/>
</dbReference>
<dbReference type="RefSeq" id="XP_019859896.1">
    <property type="nucleotide sequence ID" value="XM_020004337.1"/>
</dbReference>
<dbReference type="EnsemblMetazoa" id="XM_020004337.1">
    <property type="protein sequence ID" value="XP_019859896.1"/>
    <property type="gene ID" value="LOC109588155"/>
</dbReference>
<dbReference type="GO" id="GO:0005829">
    <property type="term" value="C:cytosol"/>
    <property type="evidence" value="ECO:0007669"/>
    <property type="project" value="TreeGrafter"/>
</dbReference>
<feature type="domain" description="Nucleoside phosphorylase" evidence="1">
    <location>
        <begin position="594"/>
        <end position="793"/>
    </location>
</feature>
<evidence type="ECO:0000313" key="2">
    <source>
        <dbReference type="EnsemblMetazoa" id="XP_019859896.1"/>
    </source>
</evidence>
<dbReference type="PANTHER" id="PTHR46832">
    <property type="entry name" value="5'-METHYLTHIOADENOSINE/S-ADENOSYLHOMOCYSTEINE NUCLEOSIDASE"/>
    <property type="match status" value="1"/>
</dbReference>
<dbReference type="GO" id="GO:0009116">
    <property type="term" value="P:nucleoside metabolic process"/>
    <property type="evidence" value="ECO:0007669"/>
    <property type="project" value="InterPro"/>
</dbReference>
<proteinExistence type="predicted"/>
<evidence type="ECO:0000313" key="3">
    <source>
        <dbReference type="Proteomes" id="UP000007879"/>
    </source>
</evidence>
<dbReference type="AlphaFoldDB" id="A0AAN0JSV3"/>
<dbReference type="KEGG" id="aqu:109588155"/>
<accession>A0AAN0JSV3</accession>
<dbReference type="GeneID" id="109588155"/>
<dbReference type="Pfam" id="PF01048">
    <property type="entry name" value="PNP_UDP_1"/>
    <property type="match status" value="1"/>
</dbReference>
<keyword evidence="3" id="KW-1185">Reference proteome</keyword>
<name>A0AAN0JSV3_AMPQE</name>
<dbReference type="PANTHER" id="PTHR46832:SF1">
    <property type="entry name" value="5'-METHYLTHIOADENOSINE_S-ADENOSYLHOMOCYSTEINE NUCLEOSIDASE"/>
    <property type="match status" value="1"/>
</dbReference>
<dbReference type="GO" id="GO:0008782">
    <property type="term" value="F:adenosylhomocysteine nucleosidase activity"/>
    <property type="evidence" value="ECO:0007669"/>
    <property type="project" value="TreeGrafter"/>
</dbReference>
<dbReference type="GO" id="GO:0019284">
    <property type="term" value="P:L-methionine salvage from S-adenosylmethionine"/>
    <property type="evidence" value="ECO:0007669"/>
    <property type="project" value="TreeGrafter"/>
</dbReference>
<evidence type="ECO:0000259" key="1">
    <source>
        <dbReference type="Pfam" id="PF01048"/>
    </source>
</evidence>
<dbReference type="SUPFAM" id="SSF53167">
    <property type="entry name" value="Purine and uridine phosphorylases"/>
    <property type="match status" value="1"/>
</dbReference>
<dbReference type="GO" id="GO:0008930">
    <property type="term" value="F:methylthioadenosine nucleosidase activity"/>
    <property type="evidence" value="ECO:0007669"/>
    <property type="project" value="TreeGrafter"/>
</dbReference>
<dbReference type="InterPro" id="IPR000845">
    <property type="entry name" value="Nucleoside_phosphorylase_d"/>
</dbReference>
<protein>
    <recommendedName>
        <fullName evidence="1">Nucleoside phosphorylase domain-containing protein</fullName>
    </recommendedName>
</protein>
<sequence length="815" mass="91601">MSFDEVKDRLSRSLPPYFVEAYQTLLDVVGIKLDPQVLDSATRFKKVLQEHKSKKSEAEAVAYAHAILTGLGWEELDDLENPVLLDKTVQIDDSLNEELKRFEKFEHVVYNALRSLGVQFDGYQLNRYLLAVQVVLEKFASSNEADFLECFVSLKNKLGSCSHAVAFTIAVLERSGWGRTKILKRFASPNFDLNAAYPEVDLCLTVADYYGNMSERDFSSAKVYTSAVHLNHRNVSGHNPVSFTILLLQQNIIKVGDVSSIEDGIKFPIFFQKYKERCKGFFSSTSHETVPKTKPASFTTPIKERYTKLIDNFNFSLMFVASEALKTKSLDEVKSCLEDKVVKNEVDAVSDATSLAKFLQRYCFFSNFSLLEFMMKKLDLKESKPNIDQLTKERDNFYSVVLAKDFAAAAIIDHNILIEHHVEMTVVVSWNSSETYLAKFQDYITKAFKSHSMFIALLKALHHSSLSFVCTIPVWDVDAIRAEPHALQLLGVQRIIIDNAILYEAASDSCEAGGEIKTQQQDLTPIRPVPTPPSDLFPEMKNLKFDSDYTDDLVKDIDFLLMTATEIELRGVLGYLKPLDGRNKILQAFVHECTWVYIGKYGKQSVVVGKSADSKGQQGGFDAFAVTNKIMKIFKPKYIIAVGICYGMDPQQVQLGDVIVSEVIYNIYNFSLQEGSIKSRKNEHPQLPVGRSLFSLFANSYGFEMKHSSDENAEKVEVQCGDIASFPGKINDLKFKNLLRDGCPDTLAGEMEGAAIFKAAAEQKAEAIVIKAVADWADGNKDKFRSWKDFASHSAATYVHYQINKLHATALKSAE</sequence>
<dbReference type="Gene3D" id="3.40.50.1580">
    <property type="entry name" value="Nucleoside phosphorylase domain"/>
    <property type="match status" value="1"/>
</dbReference>
<organism evidence="2 3">
    <name type="scientific">Amphimedon queenslandica</name>
    <name type="common">Sponge</name>
    <dbReference type="NCBI Taxonomy" id="400682"/>
    <lineage>
        <taxon>Eukaryota</taxon>
        <taxon>Metazoa</taxon>
        <taxon>Porifera</taxon>
        <taxon>Demospongiae</taxon>
        <taxon>Heteroscleromorpha</taxon>
        <taxon>Haplosclerida</taxon>
        <taxon>Niphatidae</taxon>
        <taxon>Amphimedon</taxon>
    </lineage>
</organism>
<reference evidence="3" key="1">
    <citation type="journal article" date="2010" name="Nature">
        <title>The Amphimedon queenslandica genome and the evolution of animal complexity.</title>
        <authorList>
            <person name="Srivastava M."/>
            <person name="Simakov O."/>
            <person name="Chapman J."/>
            <person name="Fahey B."/>
            <person name="Gauthier M.E."/>
            <person name="Mitros T."/>
            <person name="Richards G.S."/>
            <person name="Conaco C."/>
            <person name="Dacre M."/>
            <person name="Hellsten U."/>
            <person name="Larroux C."/>
            <person name="Putnam N.H."/>
            <person name="Stanke M."/>
            <person name="Adamska M."/>
            <person name="Darling A."/>
            <person name="Degnan S.M."/>
            <person name="Oakley T.H."/>
            <person name="Plachetzki D.C."/>
            <person name="Zhai Y."/>
            <person name="Adamski M."/>
            <person name="Calcino A."/>
            <person name="Cummins S.F."/>
            <person name="Goodstein D.M."/>
            <person name="Harris C."/>
            <person name="Jackson D.J."/>
            <person name="Leys S.P."/>
            <person name="Shu S."/>
            <person name="Woodcroft B.J."/>
            <person name="Vervoort M."/>
            <person name="Kosik K.S."/>
            <person name="Manning G."/>
            <person name="Degnan B.M."/>
            <person name="Rokhsar D.S."/>
        </authorList>
    </citation>
    <scope>NUCLEOTIDE SEQUENCE [LARGE SCALE GENOMIC DNA]</scope>
</reference>
<reference evidence="2" key="2">
    <citation type="submission" date="2024-06" db="UniProtKB">
        <authorList>
            <consortium name="EnsemblMetazoa"/>
        </authorList>
    </citation>
    <scope>IDENTIFICATION</scope>
</reference>
<dbReference type="InterPro" id="IPR035994">
    <property type="entry name" value="Nucleoside_phosphorylase_sf"/>
</dbReference>